<dbReference type="PANTHER" id="PTHR48078:SF9">
    <property type="entry name" value="D-SERINE DEHYDRATASE"/>
    <property type="match status" value="1"/>
</dbReference>
<evidence type="ECO:0000313" key="7">
    <source>
        <dbReference type="Proteomes" id="UP001189429"/>
    </source>
</evidence>
<organism evidence="6 7">
    <name type="scientific">Prorocentrum cordatum</name>
    <dbReference type="NCBI Taxonomy" id="2364126"/>
    <lineage>
        <taxon>Eukaryota</taxon>
        <taxon>Sar</taxon>
        <taxon>Alveolata</taxon>
        <taxon>Dinophyceae</taxon>
        <taxon>Prorocentrales</taxon>
        <taxon>Prorocentraceae</taxon>
        <taxon>Prorocentrum</taxon>
    </lineage>
</organism>
<gene>
    <name evidence="6" type="ORF">PCOR1329_LOCUS57693</name>
</gene>
<protein>
    <recommendedName>
        <fullName evidence="5">Tryptophan synthase beta chain-like PALP domain-containing protein</fullName>
    </recommendedName>
</protein>
<evidence type="ECO:0000313" key="6">
    <source>
        <dbReference type="EMBL" id="CAK0872146.1"/>
    </source>
</evidence>
<evidence type="ECO:0000259" key="5">
    <source>
        <dbReference type="Pfam" id="PF00291"/>
    </source>
</evidence>
<dbReference type="Gene3D" id="3.40.50.1100">
    <property type="match status" value="2"/>
</dbReference>
<feature type="compositionally biased region" description="Low complexity" evidence="4">
    <location>
        <begin position="284"/>
        <end position="328"/>
    </location>
</feature>
<reference evidence="6" key="1">
    <citation type="submission" date="2023-10" db="EMBL/GenBank/DDBJ databases">
        <authorList>
            <person name="Chen Y."/>
            <person name="Shah S."/>
            <person name="Dougan E. K."/>
            <person name="Thang M."/>
            <person name="Chan C."/>
        </authorList>
    </citation>
    <scope>NUCLEOTIDE SEQUENCE [LARGE SCALE GENOMIC DNA]</scope>
</reference>
<feature type="compositionally biased region" description="Basic residues" evidence="4">
    <location>
        <begin position="357"/>
        <end position="371"/>
    </location>
</feature>
<dbReference type="InterPro" id="IPR001926">
    <property type="entry name" value="TrpB-like_PALP"/>
</dbReference>
<proteinExistence type="predicted"/>
<dbReference type="PANTHER" id="PTHR48078">
    <property type="entry name" value="THREONINE DEHYDRATASE, MITOCHONDRIAL-RELATED"/>
    <property type="match status" value="1"/>
</dbReference>
<keyword evidence="2" id="KW-0663">Pyridoxal phosphate</keyword>
<accession>A0ABN9VG33</accession>
<sequence>MLALFPDEAPDGRIASPLLPLSLGLGLGGAARAFLKADNQLPVCASVKARGGLYEVFCRAEEVATGHGLLKPEDDYRKLASPPLRAVLGEEEVAVGSTGNLGMSVGLAAAALGMRATVHMSTDAKEWKKQLLRDRGVTVVEHSGQYCEAVAEGRQLAQRSPRCHFSKQSQTLLLGYSAAAAELRGQLLEAGAEVSAERPLVVYVPCGVGGAPAGICWGLKHEFGDAVHVFFAEPTRAPCVTLPPKPSASPLACTTARACRTSASTASPRRTGWRSAVRRGSRAAWPRAWSPAPSPWTTRSSSPWPRCGTRTASSARGRAGGIRPAARSGRTRPHAALLAGGTHVFWATGGALVARGGARRPLRPGPARRRGGAPLSAACRRAVAKRPGSPTYRPATTGGAVVLTPLGDPSISTPLSRDRRGDGLPQFEHIPIPKFGITSPRCRS</sequence>
<dbReference type="NCBIfam" id="NF002823">
    <property type="entry name" value="PRK02991.1"/>
    <property type="match status" value="1"/>
</dbReference>
<evidence type="ECO:0000256" key="2">
    <source>
        <dbReference type="ARBA" id="ARBA00022898"/>
    </source>
</evidence>
<dbReference type="InterPro" id="IPR050147">
    <property type="entry name" value="Ser/Thr_Dehydratase"/>
</dbReference>
<evidence type="ECO:0000256" key="4">
    <source>
        <dbReference type="SAM" id="MobiDB-lite"/>
    </source>
</evidence>
<comment type="caution">
    <text evidence="6">The sequence shown here is derived from an EMBL/GenBank/DDBJ whole genome shotgun (WGS) entry which is preliminary data.</text>
</comment>
<feature type="domain" description="Tryptophan synthase beta chain-like PALP" evidence="5">
    <location>
        <begin position="17"/>
        <end position="244"/>
    </location>
</feature>
<comment type="cofactor">
    <cofactor evidence="1">
        <name>pyridoxal 5'-phosphate</name>
        <dbReference type="ChEBI" id="CHEBI:597326"/>
    </cofactor>
</comment>
<dbReference type="Pfam" id="PF00291">
    <property type="entry name" value="PALP"/>
    <property type="match status" value="1"/>
</dbReference>
<dbReference type="InterPro" id="IPR036052">
    <property type="entry name" value="TrpB-like_PALP_sf"/>
</dbReference>
<dbReference type="Proteomes" id="UP001189429">
    <property type="component" value="Unassembled WGS sequence"/>
</dbReference>
<keyword evidence="3" id="KW-0456">Lyase</keyword>
<dbReference type="SUPFAM" id="SSF53686">
    <property type="entry name" value="Tryptophan synthase beta subunit-like PLP-dependent enzymes"/>
    <property type="match status" value="1"/>
</dbReference>
<name>A0ABN9VG33_9DINO</name>
<dbReference type="EMBL" id="CAUYUJ010017138">
    <property type="protein sequence ID" value="CAK0872146.1"/>
    <property type="molecule type" value="Genomic_DNA"/>
</dbReference>
<evidence type="ECO:0000256" key="3">
    <source>
        <dbReference type="ARBA" id="ARBA00023239"/>
    </source>
</evidence>
<feature type="region of interest" description="Disordered" evidence="4">
    <location>
        <begin position="284"/>
        <end position="331"/>
    </location>
</feature>
<evidence type="ECO:0000256" key="1">
    <source>
        <dbReference type="ARBA" id="ARBA00001933"/>
    </source>
</evidence>
<feature type="region of interest" description="Disordered" evidence="4">
    <location>
        <begin position="357"/>
        <end position="430"/>
    </location>
</feature>
<keyword evidence="7" id="KW-1185">Reference proteome</keyword>